<dbReference type="OrthoDB" id="3693950at2"/>
<protein>
    <submittedName>
        <fullName evidence="2">Methyltransferase domain-containing protein</fullName>
    </submittedName>
</protein>
<keyword evidence="2" id="KW-0489">Methyltransferase</keyword>
<evidence type="ECO:0000259" key="1">
    <source>
        <dbReference type="Pfam" id="PF13649"/>
    </source>
</evidence>
<evidence type="ECO:0000313" key="3">
    <source>
        <dbReference type="Proteomes" id="UP000198253"/>
    </source>
</evidence>
<dbReference type="InterPro" id="IPR041698">
    <property type="entry name" value="Methyltransf_25"/>
</dbReference>
<feature type="domain" description="Methyltransferase" evidence="1">
    <location>
        <begin position="160"/>
        <end position="246"/>
    </location>
</feature>
<dbReference type="InterPro" id="IPR029063">
    <property type="entry name" value="SAM-dependent_MTases_sf"/>
</dbReference>
<keyword evidence="2" id="KW-0808">Transferase</keyword>
<organism evidence="2 3">
    <name type="scientific">Micromonospora echinospora</name>
    <name type="common">Micromonospora purpurea</name>
    <dbReference type="NCBI Taxonomy" id="1877"/>
    <lineage>
        <taxon>Bacteria</taxon>
        <taxon>Bacillati</taxon>
        <taxon>Actinomycetota</taxon>
        <taxon>Actinomycetes</taxon>
        <taxon>Micromonosporales</taxon>
        <taxon>Micromonosporaceae</taxon>
        <taxon>Micromonospora</taxon>
    </lineage>
</organism>
<dbReference type="Proteomes" id="UP000198253">
    <property type="component" value="Chromosome I"/>
</dbReference>
<gene>
    <name evidence="2" type="ORF">GA0070618_5732</name>
</gene>
<dbReference type="EMBL" id="LT607413">
    <property type="protein sequence ID" value="SCF36105.1"/>
    <property type="molecule type" value="Genomic_DNA"/>
</dbReference>
<keyword evidence="3" id="KW-1185">Reference proteome</keyword>
<proteinExistence type="predicted"/>
<dbReference type="Pfam" id="PF13649">
    <property type="entry name" value="Methyltransf_25"/>
    <property type="match status" value="1"/>
</dbReference>
<evidence type="ECO:0000313" key="2">
    <source>
        <dbReference type="EMBL" id="SCF36105.1"/>
    </source>
</evidence>
<dbReference type="InParanoid" id="A0A1C4ZT44"/>
<dbReference type="RefSeq" id="WP_088984367.1">
    <property type="nucleotide sequence ID" value="NZ_LT607413.1"/>
</dbReference>
<accession>A0A1C4ZT44</accession>
<dbReference type="Gene3D" id="3.40.50.150">
    <property type="entry name" value="Vaccinia Virus protein VP39"/>
    <property type="match status" value="1"/>
</dbReference>
<dbReference type="SMR" id="A0A1C4ZT44"/>
<reference evidence="3" key="1">
    <citation type="submission" date="2016-06" db="EMBL/GenBank/DDBJ databases">
        <authorList>
            <person name="Varghese N."/>
            <person name="Submissions Spin"/>
        </authorList>
    </citation>
    <scope>NUCLEOTIDE SEQUENCE [LARGE SCALE GENOMIC DNA]</scope>
    <source>
        <strain evidence="3">DSM 43816</strain>
    </source>
</reference>
<dbReference type="SUPFAM" id="SSF53335">
    <property type="entry name" value="S-adenosyl-L-methionine-dependent methyltransferases"/>
    <property type="match status" value="1"/>
</dbReference>
<dbReference type="GO" id="GO:0008168">
    <property type="term" value="F:methyltransferase activity"/>
    <property type="evidence" value="ECO:0007669"/>
    <property type="project" value="UniProtKB-KW"/>
</dbReference>
<name>A0A1C4ZT44_MICEC</name>
<sequence>MVLSNLTPTSTSHDRPAFDVFQGFALCAVLSSLETTGALDVLVRDGGWDGLAADGEELLATELLRYLTERGMLHRRDGRYELTPVAEAVRADIGYLVWLCGGYGVPLRSVGDLLTGALRYGGDTTRDGRGVAVGSAIVGARDLVPPARELLAGVRVDHAVDLGCGNARFLLSVCRAADAGGLGLDVNADACAEARREIDAAGVADRITVRCADAGALDGIPELARTDLVIAFFLLHEILADGRPALVGYLRNLAGRLPDGAHLLVAEVSPDPARPAGGHLFNPEFTLVHAMMRQRLMDESGWRETFAAGGFDLVRAVHPRMPGSLLMLARKGA</sequence>
<dbReference type="GO" id="GO:0032259">
    <property type="term" value="P:methylation"/>
    <property type="evidence" value="ECO:0007669"/>
    <property type="project" value="UniProtKB-KW"/>
</dbReference>
<dbReference type="CDD" id="cd02440">
    <property type="entry name" value="AdoMet_MTases"/>
    <property type="match status" value="1"/>
</dbReference>
<dbReference type="AlphaFoldDB" id="A0A1C4ZT44"/>